<dbReference type="Proteomes" id="UP000006233">
    <property type="component" value="Unassembled WGS sequence"/>
</dbReference>
<keyword evidence="1" id="KW-1133">Transmembrane helix</keyword>
<feature type="transmembrane region" description="Helical" evidence="1">
    <location>
        <begin position="35"/>
        <end position="53"/>
    </location>
</feature>
<keyword evidence="1" id="KW-0812">Transmembrane</keyword>
<evidence type="ECO:0000313" key="2">
    <source>
        <dbReference type="EMBL" id="EEX74801.1"/>
    </source>
</evidence>
<evidence type="ECO:0000256" key="1">
    <source>
        <dbReference type="SAM" id="Phobius"/>
    </source>
</evidence>
<keyword evidence="1" id="KW-0472">Membrane</keyword>
<evidence type="ECO:0000313" key="3">
    <source>
        <dbReference type="Proteomes" id="UP000006233"/>
    </source>
</evidence>
<comment type="caution">
    <text evidence="2">The sequence shown here is derived from an EMBL/GenBank/DDBJ whole genome shotgun (WGS) entry which is preliminary data.</text>
</comment>
<gene>
    <name evidence="2" type="ORF">GCWU000323_00856</name>
</gene>
<dbReference type="RefSeq" id="WP_006804193.1">
    <property type="nucleotide sequence ID" value="NZ_GG700632.1"/>
</dbReference>
<reference evidence="2 3" key="1">
    <citation type="submission" date="2009-09" db="EMBL/GenBank/DDBJ databases">
        <authorList>
            <person name="Weinstock G."/>
            <person name="Sodergren E."/>
            <person name="Clifton S."/>
            <person name="Fulton L."/>
            <person name="Fulton B."/>
            <person name="Courtney L."/>
            <person name="Fronick C."/>
            <person name="Harrison M."/>
            <person name="Strong C."/>
            <person name="Farmer C."/>
            <person name="Delahaunty K."/>
            <person name="Markovic C."/>
            <person name="Hall O."/>
            <person name="Minx P."/>
            <person name="Tomlinson C."/>
            <person name="Mitreva M."/>
            <person name="Nelson J."/>
            <person name="Hou S."/>
            <person name="Wollam A."/>
            <person name="Pepin K.H."/>
            <person name="Johnson M."/>
            <person name="Bhonagiri V."/>
            <person name="Nash W.E."/>
            <person name="Warren W."/>
            <person name="Chinwalla A."/>
            <person name="Mardis E.R."/>
            <person name="Wilson R.K."/>
        </authorList>
    </citation>
    <scope>NUCLEOTIDE SEQUENCE [LARGE SCALE GENOMIC DNA]</scope>
    <source>
        <strain evidence="2 3">F0254</strain>
    </source>
</reference>
<accession>C9MWD5</accession>
<organism evidence="2 3">
    <name type="scientific">Leptotrichia hofstadii F0254</name>
    <dbReference type="NCBI Taxonomy" id="634994"/>
    <lineage>
        <taxon>Bacteria</taxon>
        <taxon>Fusobacteriati</taxon>
        <taxon>Fusobacteriota</taxon>
        <taxon>Fusobacteriia</taxon>
        <taxon>Fusobacteriales</taxon>
        <taxon>Leptotrichiaceae</taxon>
        <taxon>Leptotrichia</taxon>
    </lineage>
</organism>
<protein>
    <submittedName>
        <fullName evidence="2">Uncharacterized protein</fullName>
    </submittedName>
</protein>
<proteinExistence type="predicted"/>
<name>C9MWD5_9FUSO</name>
<dbReference type="EMBL" id="ACVB02000008">
    <property type="protein sequence ID" value="EEX74801.1"/>
    <property type="molecule type" value="Genomic_DNA"/>
</dbReference>
<sequence length="76" mass="8748">MAEKNDAVLTVNEGKNLEKNQKNNSPKWDLEKKNLLVKILIVIGLILCIFGIMDKIFEHTIFNFLKFNNAIFGKNL</sequence>
<dbReference type="AlphaFoldDB" id="C9MWD5"/>
<dbReference type="HOGENOM" id="CLU_2650043_0_0_0"/>
<dbReference type="STRING" id="634994.GCWU000323_00856"/>